<dbReference type="GO" id="GO:0004181">
    <property type="term" value="F:metallocarboxypeptidase activity"/>
    <property type="evidence" value="ECO:0007669"/>
    <property type="project" value="InterPro"/>
</dbReference>
<keyword evidence="3" id="KW-0645">Protease</keyword>
<evidence type="ECO:0000256" key="4">
    <source>
        <dbReference type="ARBA" id="ARBA00022801"/>
    </source>
</evidence>
<evidence type="ECO:0000256" key="6">
    <source>
        <dbReference type="ARBA" id="ARBA00023049"/>
    </source>
</evidence>
<dbReference type="PANTHER" id="PTHR11705">
    <property type="entry name" value="PROTEASE FAMILY M14 CARBOXYPEPTIDASE A,B"/>
    <property type="match status" value="1"/>
</dbReference>
<keyword evidence="7" id="KW-0732">Signal</keyword>
<comment type="caution">
    <text evidence="9">The sequence shown here is derived from an EMBL/GenBank/DDBJ whole genome shotgun (WGS) entry which is preliminary data.</text>
</comment>
<evidence type="ECO:0000256" key="3">
    <source>
        <dbReference type="ARBA" id="ARBA00022670"/>
    </source>
</evidence>
<dbReference type="AlphaFoldDB" id="A0A3S3S5R4"/>
<name>A0A3S3S5R4_9ACAR</name>
<organism evidence="9 11">
    <name type="scientific">Dinothrombium tinctorium</name>
    <dbReference type="NCBI Taxonomy" id="1965070"/>
    <lineage>
        <taxon>Eukaryota</taxon>
        <taxon>Metazoa</taxon>
        <taxon>Ecdysozoa</taxon>
        <taxon>Arthropoda</taxon>
        <taxon>Chelicerata</taxon>
        <taxon>Arachnida</taxon>
        <taxon>Acari</taxon>
        <taxon>Acariformes</taxon>
        <taxon>Trombidiformes</taxon>
        <taxon>Prostigmata</taxon>
        <taxon>Anystina</taxon>
        <taxon>Parasitengona</taxon>
        <taxon>Trombidioidea</taxon>
        <taxon>Trombidiidae</taxon>
        <taxon>Dinothrombium</taxon>
    </lineage>
</organism>
<keyword evidence="9" id="KW-0121">Carboxypeptidase</keyword>
<gene>
    <name evidence="10" type="ORF">B4U79_17897</name>
    <name evidence="9" type="ORF">B4U79_18062</name>
</gene>
<evidence type="ECO:0000313" key="10">
    <source>
        <dbReference type="EMBL" id="RWS15809.1"/>
    </source>
</evidence>
<sequence length="109" mass="12660">ILWRKSALRLFLKFTILTGLTALQPEQYICLDKASGVSFDWVFDEIGFNYSFAIEMRDRGLNGFVLPKSEIISAASETWQGIKTVLFYLLERNQDSLKPNENKLKLFKY</sequence>
<comment type="cofactor">
    <cofactor evidence="1">
        <name>Zn(2+)</name>
        <dbReference type="ChEBI" id="CHEBI:29105"/>
    </cofactor>
</comment>
<dbReference type="SUPFAM" id="SSF53187">
    <property type="entry name" value="Zn-dependent exopeptidases"/>
    <property type="match status" value="1"/>
</dbReference>
<keyword evidence="5" id="KW-0862">Zinc</keyword>
<evidence type="ECO:0000313" key="9">
    <source>
        <dbReference type="EMBL" id="RWS10761.1"/>
    </source>
</evidence>
<dbReference type="GO" id="GO:0005615">
    <property type="term" value="C:extracellular space"/>
    <property type="evidence" value="ECO:0007669"/>
    <property type="project" value="TreeGrafter"/>
</dbReference>
<dbReference type="EMBL" id="NCKU01000360">
    <property type="protein sequence ID" value="RWS15809.1"/>
    <property type="molecule type" value="Genomic_DNA"/>
</dbReference>
<keyword evidence="6" id="KW-0482">Metalloprotease</keyword>
<proteinExistence type="inferred from homology"/>
<evidence type="ECO:0000256" key="7">
    <source>
        <dbReference type="SAM" id="SignalP"/>
    </source>
</evidence>
<reference evidence="9" key="2">
    <citation type="submission" date="2018-11" db="EMBL/GenBank/DDBJ databases">
        <title>Trombidioid mite genomics.</title>
        <authorList>
            <person name="Dong X."/>
        </authorList>
    </citation>
    <scope>NUCLEOTIDE SEQUENCE</scope>
    <source>
        <strain evidence="9">UoL-WK</strain>
    </source>
</reference>
<dbReference type="EMBL" id="NCKU01001972">
    <property type="protein sequence ID" value="RWS10761.1"/>
    <property type="molecule type" value="Genomic_DNA"/>
</dbReference>
<dbReference type="GO" id="GO:0006508">
    <property type="term" value="P:proteolysis"/>
    <property type="evidence" value="ECO:0007669"/>
    <property type="project" value="UniProtKB-KW"/>
</dbReference>
<dbReference type="OrthoDB" id="6411355at2759"/>
<feature type="signal peptide" evidence="7">
    <location>
        <begin position="1"/>
        <end position="22"/>
    </location>
</feature>
<accession>A0A3S3S5R4</accession>
<evidence type="ECO:0000259" key="8">
    <source>
        <dbReference type="Pfam" id="PF00246"/>
    </source>
</evidence>
<evidence type="ECO:0000256" key="1">
    <source>
        <dbReference type="ARBA" id="ARBA00001947"/>
    </source>
</evidence>
<feature type="chain" id="PRO_5033399099" evidence="7">
    <location>
        <begin position="23"/>
        <end position="109"/>
    </location>
</feature>
<dbReference type="Pfam" id="PF00246">
    <property type="entry name" value="Peptidase_M14"/>
    <property type="match status" value="1"/>
</dbReference>
<keyword evidence="11" id="KW-1185">Reference proteome</keyword>
<dbReference type="Proteomes" id="UP000285301">
    <property type="component" value="Unassembled WGS sequence"/>
</dbReference>
<evidence type="ECO:0000256" key="5">
    <source>
        <dbReference type="ARBA" id="ARBA00022833"/>
    </source>
</evidence>
<reference evidence="9 11" key="1">
    <citation type="journal article" date="2018" name="Gigascience">
        <title>Genomes of trombidid mites reveal novel predicted allergens and laterally-transferred genes associated with secondary metabolism.</title>
        <authorList>
            <person name="Dong X."/>
            <person name="Chaisiri K."/>
            <person name="Xia D."/>
            <person name="Armstrong S.D."/>
            <person name="Fang Y."/>
            <person name="Donnelly M.J."/>
            <person name="Kadowaki T."/>
            <person name="McGarry J.W."/>
            <person name="Darby A.C."/>
            <person name="Makepeace B.L."/>
        </authorList>
    </citation>
    <scope>NUCLEOTIDE SEQUENCE [LARGE SCALE GENOMIC DNA]</scope>
    <source>
        <strain evidence="9">UoL-WK</strain>
    </source>
</reference>
<dbReference type="GO" id="GO:0008270">
    <property type="term" value="F:zinc ion binding"/>
    <property type="evidence" value="ECO:0007669"/>
    <property type="project" value="InterPro"/>
</dbReference>
<dbReference type="PANTHER" id="PTHR11705:SF143">
    <property type="entry name" value="SLL0236 PROTEIN"/>
    <property type="match status" value="1"/>
</dbReference>
<feature type="domain" description="Peptidase M14" evidence="8">
    <location>
        <begin position="31"/>
        <end position="80"/>
    </location>
</feature>
<evidence type="ECO:0000313" key="11">
    <source>
        <dbReference type="Proteomes" id="UP000285301"/>
    </source>
</evidence>
<protein>
    <submittedName>
        <fullName evidence="9">Carboxypeptidase A2-like protein</fullName>
    </submittedName>
</protein>
<dbReference type="Gene3D" id="3.40.630.10">
    <property type="entry name" value="Zn peptidases"/>
    <property type="match status" value="1"/>
</dbReference>
<feature type="non-terminal residue" evidence="9">
    <location>
        <position position="1"/>
    </location>
</feature>
<comment type="similarity">
    <text evidence="2">Belongs to the peptidase M14 family.</text>
</comment>
<keyword evidence="4" id="KW-0378">Hydrolase</keyword>
<evidence type="ECO:0000256" key="2">
    <source>
        <dbReference type="ARBA" id="ARBA00005988"/>
    </source>
</evidence>
<dbReference type="InterPro" id="IPR000834">
    <property type="entry name" value="Peptidase_M14"/>
</dbReference>